<protein>
    <recommendedName>
        <fullName evidence="1">D-inositol 3-phosphate glycosyltransferase</fullName>
    </recommendedName>
</protein>
<dbReference type="SUPFAM" id="SSF53756">
    <property type="entry name" value="UDP-Glycosyltransferase/glycogen phosphorylase"/>
    <property type="match status" value="1"/>
</dbReference>
<dbReference type="InterPro" id="IPR001296">
    <property type="entry name" value="Glyco_trans_1"/>
</dbReference>
<dbReference type="Pfam" id="PF00534">
    <property type="entry name" value="Glycos_transf_1"/>
    <property type="match status" value="1"/>
</dbReference>
<evidence type="ECO:0000313" key="4">
    <source>
        <dbReference type="EMBL" id="MFB9818548.1"/>
    </source>
</evidence>
<evidence type="ECO:0000256" key="1">
    <source>
        <dbReference type="ARBA" id="ARBA00021292"/>
    </source>
</evidence>
<dbReference type="RefSeq" id="WP_234748876.1">
    <property type="nucleotide sequence ID" value="NZ_BAAAWN010000001.1"/>
</dbReference>
<evidence type="ECO:0000256" key="2">
    <source>
        <dbReference type="ARBA" id="ARBA00022679"/>
    </source>
</evidence>
<dbReference type="EMBL" id="JBHMBC010000007">
    <property type="protein sequence ID" value="MFB9818548.1"/>
    <property type="molecule type" value="Genomic_DNA"/>
</dbReference>
<dbReference type="Gene3D" id="3.40.50.2000">
    <property type="entry name" value="Glycogen Phosphorylase B"/>
    <property type="match status" value="1"/>
</dbReference>
<organism evidence="4 5">
    <name type="scientific">Arthrobacter ramosus</name>
    <dbReference type="NCBI Taxonomy" id="1672"/>
    <lineage>
        <taxon>Bacteria</taxon>
        <taxon>Bacillati</taxon>
        <taxon>Actinomycetota</taxon>
        <taxon>Actinomycetes</taxon>
        <taxon>Micrococcales</taxon>
        <taxon>Micrococcaceae</taxon>
        <taxon>Arthrobacter</taxon>
    </lineage>
</organism>
<keyword evidence="2" id="KW-0808">Transferase</keyword>
<accession>A0ABV5XUW1</accession>
<feature type="domain" description="Glycosyl transferase family 1" evidence="3">
    <location>
        <begin position="54"/>
        <end position="177"/>
    </location>
</feature>
<gene>
    <name evidence="4" type="ORF">ACFFP1_03425</name>
</gene>
<proteinExistence type="predicted"/>
<evidence type="ECO:0000259" key="3">
    <source>
        <dbReference type="Pfam" id="PF00534"/>
    </source>
</evidence>
<sequence length="241" mass="26168">MRRVDFSVGRKPSLSLATNTATEKFVRSLGIDVVRPMLADGIDSNFIVESSDRVPEGPLRLVWLGRMVASKRPDIALGVVAELISRGVPAILTMIGDGPEREYLLAKARELGILSSVHFVGRIPWNQTFDFYDSSHFLLFTSMRDSSCPAVLEAAARGVPTLCLRHQGVASQVPESVAFGPRRFGSSSELQEKLADLAVAFTTDSDAYKAAVNSAISFAYTQTWAKKVALVLNSMDSVTEG</sequence>
<keyword evidence="5" id="KW-1185">Reference proteome</keyword>
<dbReference type="InterPro" id="IPR050194">
    <property type="entry name" value="Glycosyltransferase_grp1"/>
</dbReference>
<evidence type="ECO:0000313" key="5">
    <source>
        <dbReference type="Proteomes" id="UP001589702"/>
    </source>
</evidence>
<comment type="caution">
    <text evidence="4">The sequence shown here is derived from an EMBL/GenBank/DDBJ whole genome shotgun (WGS) entry which is preliminary data.</text>
</comment>
<reference evidence="4 5" key="1">
    <citation type="submission" date="2024-09" db="EMBL/GenBank/DDBJ databases">
        <authorList>
            <person name="Sun Q."/>
            <person name="Mori K."/>
        </authorList>
    </citation>
    <scope>NUCLEOTIDE SEQUENCE [LARGE SCALE GENOMIC DNA]</scope>
    <source>
        <strain evidence="4 5">JCM 1334</strain>
    </source>
</reference>
<dbReference type="Proteomes" id="UP001589702">
    <property type="component" value="Unassembled WGS sequence"/>
</dbReference>
<dbReference type="PANTHER" id="PTHR45947">
    <property type="entry name" value="SULFOQUINOVOSYL TRANSFERASE SQD2"/>
    <property type="match status" value="1"/>
</dbReference>
<name>A0ABV5XUW1_ARTRM</name>
<dbReference type="PANTHER" id="PTHR45947:SF3">
    <property type="entry name" value="SULFOQUINOVOSYL TRANSFERASE SQD2"/>
    <property type="match status" value="1"/>
</dbReference>